<reference evidence="3" key="1">
    <citation type="journal article" date="2019" name="Int. J. Syst. Evol. Microbiol.">
        <title>The Global Catalogue of Microorganisms (GCM) 10K type strain sequencing project: providing services to taxonomists for standard genome sequencing and annotation.</title>
        <authorList>
            <consortium name="The Broad Institute Genomics Platform"/>
            <consortium name="The Broad Institute Genome Sequencing Center for Infectious Disease"/>
            <person name="Wu L."/>
            <person name="Ma J."/>
        </authorList>
    </citation>
    <scope>NUCLEOTIDE SEQUENCE [LARGE SCALE GENOMIC DNA]</scope>
    <source>
        <strain evidence="3">CGMCC 1.15772</strain>
    </source>
</reference>
<dbReference type="EMBL" id="JBHSWD010000001">
    <property type="protein sequence ID" value="MFC6591662.1"/>
    <property type="molecule type" value="Genomic_DNA"/>
</dbReference>
<protein>
    <submittedName>
        <fullName evidence="2">Uncharacterized protein</fullName>
    </submittedName>
</protein>
<name>A0ABW1YEH9_9DEIO</name>
<evidence type="ECO:0000313" key="2">
    <source>
        <dbReference type="EMBL" id="MFC6591662.1"/>
    </source>
</evidence>
<feature type="transmembrane region" description="Helical" evidence="1">
    <location>
        <begin position="50"/>
        <end position="74"/>
    </location>
</feature>
<keyword evidence="1" id="KW-0472">Membrane</keyword>
<evidence type="ECO:0000256" key="1">
    <source>
        <dbReference type="SAM" id="Phobius"/>
    </source>
</evidence>
<keyword evidence="1" id="KW-0812">Transmembrane</keyword>
<sequence>MAITPLELLAVLALLGLILGMGLVTYRILLILHRLSSQYAHSTRLSRAAWLIIFAAAYLGLVAMDVPGVMQALITDIDPVRNEMASILRTLALDGWLLTVYATLPIIARGC</sequence>
<feature type="transmembrane region" description="Helical" evidence="1">
    <location>
        <begin position="86"/>
        <end position="108"/>
    </location>
</feature>
<gene>
    <name evidence="2" type="ORF">ACFP81_06330</name>
</gene>
<organism evidence="2 3">
    <name type="scientific">Deinococcus lacus</name>
    <dbReference type="NCBI Taxonomy" id="392561"/>
    <lineage>
        <taxon>Bacteria</taxon>
        <taxon>Thermotogati</taxon>
        <taxon>Deinococcota</taxon>
        <taxon>Deinococci</taxon>
        <taxon>Deinococcales</taxon>
        <taxon>Deinococcaceae</taxon>
        <taxon>Deinococcus</taxon>
    </lineage>
</organism>
<dbReference type="Proteomes" id="UP001596297">
    <property type="component" value="Unassembled WGS sequence"/>
</dbReference>
<feature type="transmembrane region" description="Helical" evidence="1">
    <location>
        <begin position="6"/>
        <end position="29"/>
    </location>
</feature>
<comment type="caution">
    <text evidence="2">The sequence shown here is derived from an EMBL/GenBank/DDBJ whole genome shotgun (WGS) entry which is preliminary data.</text>
</comment>
<accession>A0ABW1YEH9</accession>
<proteinExistence type="predicted"/>
<dbReference type="RefSeq" id="WP_380082667.1">
    <property type="nucleotide sequence ID" value="NZ_JBHSWD010000001.1"/>
</dbReference>
<keyword evidence="1" id="KW-1133">Transmembrane helix</keyword>
<evidence type="ECO:0000313" key="3">
    <source>
        <dbReference type="Proteomes" id="UP001596297"/>
    </source>
</evidence>
<keyword evidence="3" id="KW-1185">Reference proteome</keyword>